<evidence type="ECO:0000256" key="1">
    <source>
        <dbReference type="SAM" id="Phobius"/>
    </source>
</evidence>
<dbReference type="KEGG" id="mflg:ABS361_07085"/>
<feature type="transmembrane region" description="Helical" evidence="1">
    <location>
        <begin position="106"/>
        <end position="125"/>
    </location>
</feature>
<dbReference type="RefSeq" id="WP_407051089.1">
    <property type="nucleotide sequence ID" value="NZ_CP158568.1"/>
</dbReference>
<reference evidence="2" key="1">
    <citation type="submission" date="2024-06" db="EMBL/GenBank/DDBJ databases">
        <title>Methylostella associata gen. nov., sp. nov., a novel Ancalomicrobiaceae-affiliated facultatively methylotrophic bacteria that feed on methanotrophs of the genus Methylococcus.</title>
        <authorList>
            <person name="Saltykova V."/>
            <person name="Danilova O.V."/>
            <person name="Oshkin I.Y."/>
            <person name="Belova S.E."/>
            <person name="Pimenov N.V."/>
            <person name="Dedysh S.N."/>
        </authorList>
    </citation>
    <scope>NUCLEOTIDE SEQUENCE</scope>
    <source>
        <strain evidence="2">S20</strain>
    </source>
</reference>
<name>A0AAU7XD15_9HYPH</name>
<evidence type="ECO:0000313" key="2">
    <source>
        <dbReference type="EMBL" id="XBY45992.1"/>
    </source>
</evidence>
<proteinExistence type="predicted"/>
<dbReference type="EMBL" id="CP158568">
    <property type="protein sequence ID" value="XBY45992.1"/>
    <property type="molecule type" value="Genomic_DNA"/>
</dbReference>
<sequence length="207" mass="23704">MPDFEQDEPERAQRRGARNSLLRSILRFPFVVLVGLYFLLDDVVLAAIRPLVRRMAELRLVTRFVAWIETLSPYTTLVLFAVPFVILEPPKLFALFLLGTGHFRTGLIMLVTAHLLSIVLIERLFHVTKPQLMRIGWFAWGFTQAMRLRDWALGHLEAMGVNAVWRDLVAGLRAAVARSKAFLGTMLRPARRALLRARLWFARADGK</sequence>
<gene>
    <name evidence="2" type="ORF">ABS361_07085</name>
</gene>
<protein>
    <submittedName>
        <fullName evidence="2">Uncharacterized protein</fullName>
    </submittedName>
</protein>
<feature type="transmembrane region" description="Helical" evidence="1">
    <location>
        <begin position="64"/>
        <end position="86"/>
    </location>
</feature>
<keyword evidence="1" id="KW-1133">Transmembrane helix</keyword>
<feature type="transmembrane region" description="Helical" evidence="1">
    <location>
        <begin position="28"/>
        <end position="52"/>
    </location>
</feature>
<dbReference type="AlphaFoldDB" id="A0AAU7XD15"/>
<keyword evidence="1" id="KW-0812">Transmembrane</keyword>
<organism evidence="2">
    <name type="scientific">Methyloraptor flagellatus</name>
    <dbReference type="NCBI Taxonomy" id="3162530"/>
    <lineage>
        <taxon>Bacteria</taxon>
        <taxon>Pseudomonadati</taxon>
        <taxon>Pseudomonadota</taxon>
        <taxon>Alphaproteobacteria</taxon>
        <taxon>Hyphomicrobiales</taxon>
        <taxon>Ancalomicrobiaceae</taxon>
        <taxon>Methyloraptor</taxon>
    </lineage>
</organism>
<accession>A0AAU7XD15</accession>
<keyword evidence="1" id="KW-0472">Membrane</keyword>